<reference evidence="2" key="1">
    <citation type="submission" date="2021-01" db="EMBL/GenBank/DDBJ databases">
        <title>Whole genome shotgun sequence of Virgisporangium ochraceum NBRC 16418.</title>
        <authorList>
            <person name="Komaki H."/>
            <person name="Tamura T."/>
        </authorList>
    </citation>
    <scope>NUCLEOTIDE SEQUENCE</scope>
    <source>
        <strain evidence="2">NBRC 16418</strain>
    </source>
</reference>
<organism evidence="2 3">
    <name type="scientific">Virgisporangium ochraceum</name>
    <dbReference type="NCBI Taxonomy" id="65505"/>
    <lineage>
        <taxon>Bacteria</taxon>
        <taxon>Bacillati</taxon>
        <taxon>Actinomycetota</taxon>
        <taxon>Actinomycetes</taxon>
        <taxon>Micromonosporales</taxon>
        <taxon>Micromonosporaceae</taxon>
        <taxon>Virgisporangium</taxon>
    </lineage>
</organism>
<evidence type="ECO:0000313" key="2">
    <source>
        <dbReference type="EMBL" id="GIJ70035.1"/>
    </source>
</evidence>
<comment type="caution">
    <text evidence="2">The sequence shown here is derived from an EMBL/GenBank/DDBJ whole genome shotgun (WGS) entry which is preliminary data.</text>
</comment>
<proteinExistence type="predicted"/>
<feature type="transmembrane region" description="Helical" evidence="1">
    <location>
        <begin position="29"/>
        <end position="53"/>
    </location>
</feature>
<keyword evidence="3" id="KW-1185">Reference proteome</keyword>
<protein>
    <submittedName>
        <fullName evidence="2">Uncharacterized protein</fullName>
    </submittedName>
</protein>
<sequence>MLAIVAAAVLGLALILDLANVGLGSTIDLVTFIIVALLLMALHLGGVGSHLSGRTGGWRTRRRSRV</sequence>
<dbReference type="AlphaFoldDB" id="A0A8J3ZX13"/>
<accession>A0A8J3ZX13</accession>
<evidence type="ECO:0000256" key="1">
    <source>
        <dbReference type="SAM" id="Phobius"/>
    </source>
</evidence>
<keyword evidence="1" id="KW-0472">Membrane</keyword>
<keyword evidence="1" id="KW-1133">Transmembrane helix</keyword>
<name>A0A8J3ZX13_9ACTN</name>
<gene>
    <name evidence="2" type="ORF">Voc01_049520</name>
</gene>
<dbReference type="Proteomes" id="UP000635606">
    <property type="component" value="Unassembled WGS sequence"/>
</dbReference>
<dbReference type="RefSeq" id="WP_203929941.1">
    <property type="nucleotide sequence ID" value="NZ_BOPH01000072.1"/>
</dbReference>
<keyword evidence="1" id="KW-0812">Transmembrane</keyword>
<evidence type="ECO:0000313" key="3">
    <source>
        <dbReference type="Proteomes" id="UP000635606"/>
    </source>
</evidence>
<dbReference type="EMBL" id="BOPH01000072">
    <property type="protein sequence ID" value="GIJ70035.1"/>
    <property type="molecule type" value="Genomic_DNA"/>
</dbReference>